<protein>
    <submittedName>
        <fullName evidence="1">Uncharacterized protein</fullName>
    </submittedName>
</protein>
<proteinExistence type="predicted"/>
<sequence>MGDIVGLHQGIHYEATYREQGDSALWSATLARGNELMLAEGSVSTTGTDGLDVSVLVHFAVQRRIEEFFQWMPAASDRPRQWASGG</sequence>
<evidence type="ECO:0000313" key="2">
    <source>
        <dbReference type="Proteomes" id="UP001549184"/>
    </source>
</evidence>
<keyword evidence="2" id="KW-1185">Reference proteome</keyword>
<reference evidence="1 2" key="1">
    <citation type="submission" date="2024-06" db="EMBL/GenBank/DDBJ databases">
        <title>Sorghum-associated microbial communities from plants grown in Nebraska, USA.</title>
        <authorList>
            <person name="Schachtman D."/>
        </authorList>
    </citation>
    <scope>NUCLEOTIDE SEQUENCE [LARGE SCALE GENOMIC DNA]</scope>
    <source>
        <strain evidence="1 2">1073</strain>
    </source>
</reference>
<dbReference type="Proteomes" id="UP001549184">
    <property type="component" value="Unassembled WGS sequence"/>
</dbReference>
<gene>
    <name evidence="1" type="ORF">ABIC75_000018</name>
</gene>
<evidence type="ECO:0000313" key="1">
    <source>
        <dbReference type="EMBL" id="MET3650316.1"/>
    </source>
</evidence>
<name>A0ABV2JNB3_9GAMM</name>
<organism evidence="1 2">
    <name type="scientific">Dyella japonica</name>
    <dbReference type="NCBI Taxonomy" id="231455"/>
    <lineage>
        <taxon>Bacteria</taxon>
        <taxon>Pseudomonadati</taxon>
        <taxon>Pseudomonadota</taxon>
        <taxon>Gammaproteobacteria</taxon>
        <taxon>Lysobacterales</taxon>
        <taxon>Rhodanobacteraceae</taxon>
        <taxon>Dyella</taxon>
    </lineage>
</organism>
<dbReference type="EMBL" id="JBEPMU010000001">
    <property type="protein sequence ID" value="MET3650316.1"/>
    <property type="molecule type" value="Genomic_DNA"/>
</dbReference>
<dbReference type="RefSeq" id="WP_354011828.1">
    <property type="nucleotide sequence ID" value="NZ_JBEPMU010000001.1"/>
</dbReference>
<comment type="caution">
    <text evidence="1">The sequence shown here is derived from an EMBL/GenBank/DDBJ whole genome shotgun (WGS) entry which is preliminary data.</text>
</comment>
<accession>A0ABV2JNB3</accession>